<feature type="region of interest" description="Disordered" evidence="1">
    <location>
        <begin position="716"/>
        <end position="752"/>
    </location>
</feature>
<feature type="region of interest" description="Disordered" evidence="1">
    <location>
        <begin position="271"/>
        <end position="293"/>
    </location>
</feature>
<feature type="compositionally biased region" description="Polar residues" evidence="1">
    <location>
        <begin position="857"/>
        <end position="869"/>
    </location>
</feature>
<keyword evidence="2" id="KW-1185">Reference proteome</keyword>
<gene>
    <name evidence="3" type="primary">LOC101850485</name>
</gene>
<feature type="compositionally biased region" description="Gly residues" evidence="1">
    <location>
        <begin position="274"/>
        <end position="290"/>
    </location>
</feature>
<feature type="compositionally biased region" description="Basic and acidic residues" evidence="1">
    <location>
        <begin position="716"/>
        <end position="726"/>
    </location>
</feature>
<evidence type="ECO:0000313" key="2">
    <source>
        <dbReference type="Proteomes" id="UP000694888"/>
    </source>
</evidence>
<proteinExistence type="predicted"/>
<feature type="compositionally biased region" description="Basic and acidic residues" evidence="1">
    <location>
        <begin position="452"/>
        <end position="462"/>
    </location>
</feature>
<feature type="compositionally biased region" description="Basic and acidic residues" evidence="1">
    <location>
        <begin position="494"/>
        <end position="507"/>
    </location>
</feature>
<dbReference type="Proteomes" id="UP000694888">
    <property type="component" value="Unplaced"/>
</dbReference>
<evidence type="ECO:0000313" key="3">
    <source>
        <dbReference type="RefSeq" id="XP_005100326.1"/>
    </source>
</evidence>
<dbReference type="RefSeq" id="XP_005100326.1">
    <property type="nucleotide sequence ID" value="XM_005100269.1"/>
</dbReference>
<protein>
    <submittedName>
        <fullName evidence="3">Uncharacterized protein LOC101850485</fullName>
    </submittedName>
</protein>
<feature type="compositionally biased region" description="Basic and acidic residues" evidence="1">
    <location>
        <begin position="830"/>
        <end position="851"/>
    </location>
</feature>
<evidence type="ECO:0000256" key="1">
    <source>
        <dbReference type="SAM" id="MobiDB-lite"/>
    </source>
</evidence>
<feature type="compositionally biased region" description="Basic and acidic residues" evidence="1">
    <location>
        <begin position="411"/>
        <end position="423"/>
    </location>
</feature>
<name>A0ABM0JS81_APLCA</name>
<reference evidence="3" key="1">
    <citation type="submission" date="2025-08" db="UniProtKB">
        <authorList>
            <consortium name="RefSeq"/>
        </authorList>
    </citation>
    <scope>IDENTIFICATION</scope>
</reference>
<feature type="region of interest" description="Disordered" evidence="1">
    <location>
        <begin position="807"/>
        <end position="876"/>
    </location>
</feature>
<feature type="region of interest" description="Disordered" evidence="1">
    <location>
        <begin position="392"/>
        <end position="507"/>
    </location>
</feature>
<feature type="region of interest" description="Disordered" evidence="1">
    <location>
        <begin position="545"/>
        <end position="570"/>
    </location>
</feature>
<sequence>MSSSSLLGPVPTVRLYRHYPRFYSLKGHEAAPTAGDPGRRVDLSSSWGVAPSPTNNAPVQGRSVTLHRRGDRGVFWQPELEILDRRLLRRTTKKVEPPRDGIPAFSARCEENDVHLPSLGSSVSLVSRSSHKRKKDVFESVGGATLHDVSRAVFIPCGTGACDTTCAVEREAGVSRTCPGNTGISGTSGAGGVARQLLLQTEGRRRVTPHRSKSVLVVGGVVAARGVVRTHGSTPSGACFLAQCRAPSGVRSADVPRRLGMCKLPRIQHVPTAGGEGEVGRGGGGKGGRGARSEQSCLGQLWLKEGMEDSLCYEEERQDDSLTGEGEDNFLPWNADDEENTKSEPGDVLWSSRGFNDLPASCDDEQPECDCDVSAAEGQTLESGSCTCKENGEHTGGERISAGDIGGLSAGDEKGSSAGDEKGSFAGNAKRLSGGHTWTAERTSKTAPQSGEEGRGRGRGREDESEAIATEEGVGRSVSREADEGEGVGGNVAREADHREESDVGGEERIHVTIPWRQAVLEWKVSSRDLPASAQEGCRVYHVTERPLDERQAPSHQKPKPRGSESVPRDVVQERLTSLPARRSRMLEENRRRLCERSRVGGDVPAVCFNASTVENVLSDDGAHLPLPLANDTVLEGRGAQLFERTDVEERFRTSDLRTVLKRQKWQRLKQPGSCDVFPGGTTYGSRPRATEENSVDVTSFPCVEQHQEIHGPVGETHRPAADENHPATSVIPEDRNHAPCSAGKSEDPQQLGKVLSRLPSTGTLLRPWEAWDQTSAQTQHSALCPAPLLPAYGDTSHVVRSKTVVQKGDGAISQSDQDFPPDDLQQDASSRRDRGSDSGRGSRHDKESVDYPRTVLSDTPNADSTLSEQSKDTHDEICAVKNRNVSEITDQEGTGIDKLNAAAKSRSTEETCAVGIHVEETCAVGIHVDGTSAVDIHVDGTSAVGIHVDGTSAVGIQVDGTSAVGIHVDGTSVVSKHIEETSAVGIHVEKRSGGSIRVGETSAVGIHVEETCAVGIHVEETSKREDSDSDDACSSPLSSWTAAAWGERNDDVGHQNVCAGSRGLEGGDAERNRHLNCFLSTDENFGLGGAHYDYRKEYKTVDPKITAGQTARVPLVPAKVNLLFSGSGSLQHELPDTVGEAVDSKHRINSWKCHRGKKSLTHLACSFQNLARMMFPDGIPPYLTAVSDLNYSFLPRSLKPFDVHLINDSLKLLEQARSGRKKTTSCIELSVEGQGVPCGCRALERGTQLQADVTDDNLTLLPLCESCRRECGLLADRDDSCSQCADFEAPADGGGGDILRCNHVIRGCCEKCSKVYEFLTTMKMNGQNNDQGGHNFWGWESTEL</sequence>
<accession>A0ABM0JS81</accession>
<dbReference type="GeneID" id="101850485"/>
<organism evidence="2 3">
    <name type="scientific">Aplysia californica</name>
    <name type="common">California sea hare</name>
    <dbReference type="NCBI Taxonomy" id="6500"/>
    <lineage>
        <taxon>Eukaryota</taxon>
        <taxon>Metazoa</taxon>
        <taxon>Spiralia</taxon>
        <taxon>Lophotrochozoa</taxon>
        <taxon>Mollusca</taxon>
        <taxon>Gastropoda</taxon>
        <taxon>Heterobranchia</taxon>
        <taxon>Euthyneura</taxon>
        <taxon>Tectipleura</taxon>
        <taxon>Aplysiida</taxon>
        <taxon>Aplysioidea</taxon>
        <taxon>Aplysiidae</taxon>
        <taxon>Aplysia</taxon>
    </lineage>
</organism>
<feature type="region of interest" description="Disordered" evidence="1">
    <location>
        <begin position="314"/>
        <end position="352"/>
    </location>
</feature>